<dbReference type="Proteomes" id="UP000676917">
    <property type="component" value="Unassembled WGS sequence"/>
</dbReference>
<dbReference type="InterPro" id="IPR032466">
    <property type="entry name" value="Metal_Hydrolase"/>
</dbReference>
<organism evidence="1 2">
    <name type="scientific">Ornithinibacillus bavariensis</name>
    <dbReference type="NCBI Taxonomy" id="545502"/>
    <lineage>
        <taxon>Bacteria</taxon>
        <taxon>Bacillati</taxon>
        <taxon>Bacillota</taxon>
        <taxon>Bacilli</taxon>
        <taxon>Bacillales</taxon>
        <taxon>Bacillaceae</taxon>
        <taxon>Ornithinibacillus</taxon>
    </lineage>
</organism>
<reference evidence="1" key="1">
    <citation type="submission" date="2021-03" db="EMBL/GenBank/DDBJ databases">
        <title>Antimicrobial resistance genes in bacteria isolated from Japanese honey, and their potential for conferring macrolide and lincosamide resistance in the American foulbrood pathogen Paenibacillus larvae.</title>
        <authorList>
            <person name="Okamoto M."/>
            <person name="Kumagai M."/>
            <person name="Kanamori H."/>
            <person name="Takamatsu D."/>
        </authorList>
    </citation>
    <scope>NUCLEOTIDE SEQUENCE</scope>
    <source>
        <strain evidence="1">J43TS3</strain>
    </source>
</reference>
<accession>A0A919X6Y2</accession>
<dbReference type="EMBL" id="BORP01000002">
    <property type="protein sequence ID" value="GIO27081.1"/>
    <property type="molecule type" value="Genomic_DNA"/>
</dbReference>
<dbReference type="PROSITE" id="PS51365">
    <property type="entry name" value="RENAL_DIPEPTIDASE_2"/>
    <property type="match status" value="1"/>
</dbReference>
<dbReference type="PANTHER" id="PTHR10443">
    <property type="entry name" value="MICROSOMAL DIPEPTIDASE"/>
    <property type="match status" value="1"/>
</dbReference>
<protein>
    <submittedName>
        <fullName evidence="1">Dipeptidase</fullName>
    </submittedName>
</protein>
<evidence type="ECO:0000313" key="1">
    <source>
        <dbReference type="EMBL" id="GIO27081.1"/>
    </source>
</evidence>
<gene>
    <name evidence="1" type="ORF">J43TS3_16920</name>
</gene>
<dbReference type="RefSeq" id="WP_212920556.1">
    <property type="nucleotide sequence ID" value="NZ_BORP01000002.1"/>
</dbReference>
<dbReference type="GO" id="GO:0070573">
    <property type="term" value="F:metallodipeptidase activity"/>
    <property type="evidence" value="ECO:0007669"/>
    <property type="project" value="InterPro"/>
</dbReference>
<name>A0A919X6Y2_9BACI</name>
<dbReference type="PANTHER" id="PTHR10443:SF12">
    <property type="entry name" value="DIPEPTIDASE"/>
    <property type="match status" value="1"/>
</dbReference>
<sequence>MKIIDLHCDALFRMQESRRNTLMEDLRFRDSNALNTNLQYLKKGRVKVQFFAIFIMPNVPVEEKWQRALEQIDLFYTEILLNPEIKHIKKWQDILQLNEGEIGVVLTLEGADAFGNDLAKLRMLYRLGVLLLGLTWNNANLCADGVGEIRGAGLTTFGKEVIALNNANHVLTDVSHLSVKAFWDTLELADYPIASHSNVFTLCPHPRNLHDEQIIAMIKRNAMIHVVFWPPFINHEKAHATLDDLVRHIEYICELGGVKNIGFGSDFDGISSFVTDLEDASKYQNLISYLLKYYREDEVKGFAYQNFIHHLPRN</sequence>
<dbReference type="CDD" id="cd01301">
    <property type="entry name" value="rDP_like"/>
    <property type="match status" value="1"/>
</dbReference>
<dbReference type="GO" id="GO:0006508">
    <property type="term" value="P:proteolysis"/>
    <property type="evidence" value="ECO:0007669"/>
    <property type="project" value="InterPro"/>
</dbReference>
<dbReference type="Pfam" id="PF01244">
    <property type="entry name" value="Peptidase_M19"/>
    <property type="match status" value="1"/>
</dbReference>
<evidence type="ECO:0000313" key="2">
    <source>
        <dbReference type="Proteomes" id="UP000676917"/>
    </source>
</evidence>
<dbReference type="Gene3D" id="3.20.20.140">
    <property type="entry name" value="Metal-dependent hydrolases"/>
    <property type="match status" value="1"/>
</dbReference>
<dbReference type="InterPro" id="IPR008257">
    <property type="entry name" value="Pept_M19"/>
</dbReference>
<dbReference type="AlphaFoldDB" id="A0A919X6Y2"/>
<dbReference type="SUPFAM" id="SSF51556">
    <property type="entry name" value="Metallo-dependent hydrolases"/>
    <property type="match status" value="1"/>
</dbReference>
<keyword evidence="2" id="KW-1185">Reference proteome</keyword>
<proteinExistence type="predicted"/>
<comment type="caution">
    <text evidence="1">The sequence shown here is derived from an EMBL/GenBank/DDBJ whole genome shotgun (WGS) entry which is preliminary data.</text>
</comment>